<keyword evidence="4" id="KW-0438">Lignin biosynthesis</keyword>
<reference evidence="6" key="1">
    <citation type="submission" date="2020-07" db="EMBL/GenBank/DDBJ databases">
        <title>Ethylene signaling mediates host invasion by parasitic plants.</title>
        <authorList>
            <person name="Yoshida S."/>
        </authorList>
    </citation>
    <scope>NUCLEOTIDE SEQUENCE</scope>
    <source>
        <strain evidence="6">Okayama</strain>
    </source>
</reference>
<evidence type="ECO:0000313" key="6">
    <source>
        <dbReference type="EMBL" id="GFP79891.1"/>
    </source>
</evidence>
<keyword evidence="3" id="KW-0949">S-adenosyl-L-methionine</keyword>
<dbReference type="PANTHER" id="PTHR10509:SF82">
    <property type="entry name" value="CAFFEOYL-COA O-METHYLTRANSFERASE-LIKE"/>
    <property type="match status" value="1"/>
</dbReference>
<dbReference type="GO" id="GO:0032259">
    <property type="term" value="P:methylation"/>
    <property type="evidence" value="ECO:0007669"/>
    <property type="project" value="UniProtKB-KW"/>
</dbReference>
<dbReference type="PANTHER" id="PTHR10509">
    <property type="entry name" value="O-METHYLTRANSFERASE-RELATED"/>
    <property type="match status" value="1"/>
</dbReference>
<sequence length="72" mass="8239">MLELVRRGGVVFYDNMLWRGSIVMPIYSVPLPEMRRASMDAKIEFNTYLDADTHVHISQAPRGDGITVCQRL</sequence>
<accession>A0A830BCT6</accession>
<dbReference type="Pfam" id="PF01596">
    <property type="entry name" value="Methyltransf_3"/>
    <property type="match status" value="1"/>
</dbReference>
<comment type="caution">
    <text evidence="6">The sequence shown here is derived from an EMBL/GenBank/DDBJ whole genome shotgun (WGS) entry which is preliminary data.</text>
</comment>
<dbReference type="UniPathway" id="UPA00711"/>
<organism evidence="6 7">
    <name type="scientific">Phtheirospermum japonicum</name>
    <dbReference type="NCBI Taxonomy" id="374723"/>
    <lineage>
        <taxon>Eukaryota</taxon>
        <taxon>Viridiplantae</taxon>
        <taxon>Streptophyta</taxon>
        <taxon>Embryophyta</taxon>
        <taxon>Tracheophyta</taxon>
        <taxon>Spermatophyta</taxon>
        <taxon>Magnoliopsida</taxon>
        <taxon>eudicotyledons</taxon>
        <taxon>Gunneridae</taxon>
        <taxon>Pentapetalae</taxon>
        <taxon>asterids</taxon>
        <taxon>lamiids</taxon>
        <taxon>Lamiales</taxon>
        <taxon>Orobanchaceae</taxon>
        <taxon>Orobanchaceae incertae sedis</taxon>
        <taxon>Phtheirospermum</taxon>
    </lineage>
</organism>
<dbReference type="Gene3D" id="3.40.50.150">
    <property type="entry name" value="Vaccinia Virus protein VP39"/>
    <property type="match status" value="1"/>
</dbReference>
<dbReference type="InterPro" id="IPR050362">
    <property type="entry name" value="Cation-dep_OMT"/>
</dbReference>
<gene>
    <name evidence="6" type="ORF">PHJA_000132500</name>
</gene>
<dbReference type="EMBL" id="BMAC01000014">
    <property type="protein sequence ID" value="GFP79891.1"/>
    <property type="molecule type" value="Genomic_DNA"/>
</dbReference>
<evidence type="ECO:0000256" key="2">
    <source>
        <dbReference type="ARBA" id="ARBA00022679"/>
    </source>
</evidence>
<dbReference type="OrthoDB" id="10251242at2759"/>
<proteinExistence type="inferred from homology"/>
<dbReference type="GO" id="GO:0008171">
    <property type="term" value="F:O-methyltransferase activity"/>
    <property type="evidence" value="ECO:0007669"/>
    <property type="project" value="InterPro"/>
</dbReference>
<dbReference type="Proteomes" id="UP000653305">
    <property type="component" value="Unassembled WGS sequence"/>
</dbReference>
<dbReference type="InterPro" id="IPR002935">
    <property type="entry name" value="SAM_O-MeTrfase"/>
</dbReference>
<dbReference type="InterPro" id="IPR029063">
    <property type="entry name" value="SAM-dependent_MTases_sf"/>
</dbReference>
<keyword evidence="7" id="KW-1185">Reference proteome</keyword>
<dbReference type="GO" id="GO:0009809">
    <property type="term" value="P:lignin biosynthetic process"/>
    <property type="evidence" value="ECO:0007669"/>
    <property type="project" value="UniProtKB-KW"/>
</dbReference>
<keyword evidence="2 6" id="KW-0808">Transferase</keyword>
<dbReference type="PROSITE" id="PS51682">
    <property type="entry name" value="SAM_OMT_I"/>
    <property type="match status" value="1"/>
</dbReference>
<evidence type="ECO:0000256" key="3">
    <source>
        <dbReference type="ARBA" id="ARBA00022691"/>
    </source>
</evidence>
<protein>
    <submittedName>
        <fullName evidence="6">Probable caffeoyl-coa o-methyltransferase at4g26220</fullName>
    </submittedName>
</protein>
<evidence type="ECO:0000256" key="1">
    <source>
        <dbReference type="ARBA" id="ARBA00022603"/>
    </source>
</evidence>
<comment type="similarity">
    <text evidence="5">Belongs to the class I-like SAM-binding methyltransferase superfamily. Cation-dependent O-methyltransferase family.</text>
</comment>
<evidence type="ECO:0000313" key="7">
    <source>
        <dbReference type="Proteomes" id="UP000653305"/>
    </source>
</evidence>
<name>A0A830BCT6_9LAMI</name>
<dbReference type="AlphaFoldDB" id="A0A830BCT6"/>
<dbReference type="GO" id="GO:0008757">
    <property type="term" value="F:S-adenosylmethionine-dependent methyltransferase activity"/>
    <property type="evidence" value="ECO:0007669"/>
    <property type="project" value="TreeGrafter"/>
</dbReference>
<keyword evidence="1 6" id="KW-0489">Methyltransferase</keyword>
<evidence type="ECO:0000256" key="5">
    <source>
        <dbReference type="ARBA" id="ARBA00023453"/>
    </source>
</evidence>
<evidence type="ECO:0000256" key="4">
    <source>
        <dbReference type="ARBA" id="ARBA00022733"/>
    </source>
</evidence>
<dbReference type="SUPFAM" id="SSF53335">
    <property type="entry name" value="S-adenosyl-L-methionine-dependent methyltransferases"/>
    <property type="match status" value="1"/>
</dbReference>